<accession>A0AAN6S6E0</accession>
<proteinExistence type="predicted"/>
<gene>
    <name evidence="1" type="ORF">QBC46DRAFT_382487</name>
</gene>
<name>A0AAN6S6E0_9PEZI</name>
<evidence type="ECO:0000313" key="2">
    <source>
        <dbReference type="Proteomes" id="UP001303473"/>
    </source>
</evidence>
<comment type="caution">
    <text evidence="1">The sequence shown here is derived from an EMBL/GenBank/DDBJ whole genome shotgun (WGS) entry which is preliminary data.</text>
</comment>
<organism evidence="1 2">
    <name type="scientific">Diplogelasinospora grovesii</name>
    <dbReference type="NCBI Taxonomy" id="303347"/>
    <lineage>
        <taxon>Eukaryota</taxon>
        <taxon>Fungi</taxon>
        <taxon>Dikarya</taxon>
        <taxon>Ascomycota</taxon>
        <taxon>Pezizomycotina</taxon>
        <taxon>Sordariomycetes</taxon>
        <taxon>Sordariomycetidae</taxon>
        <taxon>Sordariales</taxon>
        <taxon>Diplogelasinosporaceae</taxon>
        <taxon>Diplogelasinospora</taxon>
    </lineage>
</organism>
<evidence type="ECO:0000313" key="1">
    <source>
        <dbReference type="EMBL" id="KAK3941556.1"/>
    </source>
</evidence>
<sequence>MRRSTVQSCYWAVLWFEAPLSVSSPNDLLLVIFTYDTTASDKCNWRLNNLHESLSYPPEVPKSMISMATSFFNIMNSVLP</sequence>
<protein>
    <submittedName>
        <fullName evidence="1">Uncharacterized protein</fullName>
    </submittedName>
</protein>
<reference evidence="2" key="1">
    <citation type="journal article" date="2023" name="Mol. Phylogenet. Evol.">
        <title>Genome-scale phylogeny and comparative genomics of the fungal order Sordariales.</title>
        <authorList>
            <person name="Hensen N."/>
            <person name="Bonometti L."/>
            <person name="Westerberg I."/>
            <person name="Brannstrom I.O."/>
            <person name="Guillou S."/>
            <person name="Cros-Aarteil S."/>
            <person name="Calhoun S."/>
            <person name="Haridas S."/>
            <person name="Kuo A."/>
            <person name="Mondo S."/>
            <person name="Pangilinan J."/>
            <person name="Riley R."/>
            <person name="LaButti K."/>
            <person name="Andreopoulos B."/>
            <person name="Lipzen A."/>
            <person name="Chen C."/>
            <person name="Yan M."/>
            <person name="Daum C."/>
            <person name="Ng V."/>
            <person name="Clum A."/>
            <person name="Steindorff A."/>
            <person name="Ohm R.A."/>
            <person name="Martin F."/>
            <person name="Silar P."/>
            <person name="Natvig D.O."/>
            <person name="Lalanne C."/>
            <person name="Gautier V."/>
            <person name="Ament-Velasquez S.L."/>
            <person name="Kruys A."/>
            <person name="Hutchinson M.I."/>
            <person name="Powell A.J."/>
            <person name="Barry K."/>
            <person name="Miller A.N."/>
            <person name="Grigoriev I.V."/>
            <person name="Debuchy R."/>
            <person name="Gladieux P."/>
            <person name="Hiltunen Thoren M."/>
            <person name="Johannesson H."/>
        </authorList>
    </citation>
    <scope>NUCLEOTIDE SEQUENCE [LARGE SCALE GENOMIC DNA]</scope>
    <source>
        <strain evidence="2">CBS 340.73</strain>
    </source>
</reference>
<dbReference type="EMBL" id="MU853782">
    <property type="protein sequence ID" value="KAK3941556.1"/>
    <property type="molecule type" value="Genomic_DNA"/>
</dbReference>
<dbReference type="AlphaFoldDB" id="A0AAN6S6E0"/>
<keyword evidence="2" id="KW-1185">Reference proteome</keyword>
<dbReference type="Proteomes" id="UP001303473">
    <property type="component" value="Unassembled WGS sequence"/>
</dbReference>